<protein>
    <submittedName>
        <fullName evidence="2">Uncharacterized protein</fullName>
    </submittedName>
</protein>
<evidence type="ECO:0000313" key="3">
    <source>
        <dbReference type="Proteomes" id="UP000177029"/>
    </source>
</evidence>
<keyword evidence="1" id="KW-0812">Transmembrane</keyword>
<feature type="transmembrane region" description="Helical" evidence="1">
    <location>
        <begin position="87"/>
        <end position="105"/>
    </location>
</feature>
<feature type="transmembrane region" description="Helical" evidence="1">
    <location>
        <begin position="9"/>
        <end position="29"/>
    </location>
</feature>
<dbReference type="Proteomes" id="UP000177029">
    <property type="component" value="Unassembled WGS sequence"/>
</dbReference>
<comment type="caution">
    <text evidence="2">The sequence shown here is derived from an EMBL/GenBank/DDBJ whole genome shotgun (WGS) entry which is preliminary data.</text>
</comment>
<gene>
    <name evidence="2" type="ORF">A2755_01345</name>
</gene>
<evidence type="ECO:0000313" key="2">
    <source>
        <dbReference type="EMBL" id="OGM92393.1"/>
    </source>
</evidence>
<proteinExistence type="predicted"/>
<sequence length="111" mass="12531">MSNVIKNIYFYLFAAIGLVFILIGLVQLIQLGLRAWVFPEADVYVSYPAPKPVEIGTTTTVGPTQEELDAYQRQDAARNRQRQATTGISFLLVGIPLFAFHFRIIKRNLNT</sequence>
<dbReference type="STRING" id="1802555.A2755_01345"/>
<reference evidence="2 3" key="1">
    <citation type="journal article" date="2016" name="Nat. Commun.">
        <title>Thousands of microbial genomes shed light on interconnected biogeochemical processes in an aquifer system.</title>
        <authorList>
            <person name="Anantharaman K."/>
            <person name="Brown C.T."/>
            <person name="Hug L.A."/>
            <person name="Sharon I."/>
            <person name="Castelle C.J."/>
            <person name="Probst A.J."/>
            <person name="Thomas B.C."/>
            <person name="Singh A."/>
            <person name="Wilkins M.J."/>
            <person name="Karaoz U."/>
            <person name="Brodie E.L."/>
            <person name="Williams K.H."/>
            <person name="Hubbard S.S."/>
            <person name="Banfield J.F."/>
        </authorList>
    </citation>
    <scope>NUCLEOTIDE SEQUENCE [LARGE SCALE GENOMIC DNA]</scope>
</reference>
<dbReference type="AlphaFoldDB" id="A0A1F8DUS6"/>
<keyword evidence="1" id="KW-0472">Membrane</keyword>
<evidence type="ECO:0000256" key="1">
    <source>
        <dbReference type="SAM" id="Phobius"/>
    </source>
</evidence>
<dbReference type="EMBL" id="MGIP01000002">
    <property type="protein sequence ID" value="OGM92393.1"/>
    <property type="molecule type" value="Genomic_DNA"/>
</dbReference>
<keyword evidence="1" id="KW-1133">Transmembrane helix</keyword>
<name>A0A1F8DUS6_9BACT</name>
<accession>A0A1F8DUS6</accession>
<organism evidence="2 3">
    <name type="scientific">Candidatus Wolfebacteria bacterium RIFCSPHIGHO2_01_FULL_48_22</name>
    <dbReference type="NCBI Taxonomy" id="1802555"/>
    <lineage>
        <taxon>Bacteria</taxon>
        <taxon>Candidatus Wolfeibacteriota</taxon>
    </lineage>
</organism>